<dbReference type="SUPFAM" id="SSF52266">
    <property type="entry name" value="SGNH hydrolase"/>
    <property type="match status" value="1"/>
</dbReference>
<dbReference type="InterPro" id="IPR013830">
    <property type="entry name" value="SGNH_hydro"/>
</dbReference>
<dbReference type="RefSeq" id="WP_257716135.1">
    <property type="nucleotide sequence ID" value="NZ_JANJOU010000007.1"/>
</dbReference>
<evidence type="ECO:0000313" key="2">
    <source>
        <dbReference type="EMBL" id="MCR0982467.1"/>
    </source>
</evidence>
<dbReference type="Gene3D" id="3.40.50.1110">
    <property type="entry name" value="SGNH hydrolase"/>
    <property type="match status" value="1"/>
</dbReference>
<reference evidence="2 3" key="1">
    <citation type="submission" date="2022-06" db="EMBL/GenBank/DDBJ databases">
        <title>Roseomonas CN29.</title>
        <authorList>
            <person name="Cheng Y."/>
            <person name="He X."/>
        </authorList>
    </citation>
    <scope>NUCLEOTIDE SEQUENCE [LARGE SCALE GENOMIC DNA]</scope>
    <source>
        <strain evidence="2 3">CN29</strain>
    </source>
</reference>
<evidence type="ECO:0000259" key="1">
    <source>
        <dbReference type="Pfam" id="PF13472"/>
    </source>
</evidence>
<dbReference type="PANTHER" id="PTHR30383">
    <property type="entry name" value="THIOESTERASE 1/PROTEASE 1/LYSOPHOSPHOLIPASE L1"/>
    <property type="match status" value="1"/>
</dbReference>
<dbReference type="Proteomes" id="UP001524642">
    <property type="component" value="Unassembled WGS sequence"/>
</dbReference>
<protein>
    <submittedName>
        <fullName evidence="2">GDSL-type esterase/lipase family protein</fullName>
    </submittedName>
</protein>
<evidence type="ECO:0000313" key="3">
    <source>
        <dbReference type="Proteomes" id="UP001524642"/>
    </source>
</evidence>
<organism evidence="2 3">
    <name type="scientific">Roseomonas populi</name>
    <dbReference type="NCBI Taxonomy" id="3121582"/>
    <lineage>
        <taxon>Bacteria</taxon>
        <taxon>Pseudomonadati</taxon>
        <taxon>Pseudomonadota</taxon>
        <taxon>Alphaproteobacteria</taxon>
        <taxon>Acetobacterales</taxon>
        <taxon>Roseomonadaceae</taxon>
        <taxon>Roseomonas</taxon>
    </lineage>
</organism>
<name>A0ABT1X318_9PROT</name>
<dbReference type="PANTHER" id="PTHR30383:SF5">
    <property type="entry name" value="SGNH HYDROLASE-TYPE ESTERASE DOMAIN-CONTAINING PROTEIN"/>
    <property type="match status" value="1"/>
</dbReference>
<dbReference type="InterPro" id="IPR051532">
    <property type="entry name" value="Ester_Hydrolysis_Enzymes"/>
</dbReference>
<proteinExistence type="predicted"/>
<keyword evidence="3" id="KW-1185">Reference proteome</keyword>
<dbReference type="Pfam" id="PF13472">
    <property type="entry name" value="Lipase_GDSL_2"/>
    <property type="match status" value="1"/>
</dbReference>
<dbReference type="InterPro" id="IPR036514">
    <property type="entry name" value="SGNH_hydro_sf"/>
</dbReference>
<feature type="domain" description="SGNH hydrolase-type esterase" evidence="1">
    <location>
        <begin position="91"/>
        <end position="254"/>
    </location>
</feature>
<comment type="caution">
    <text evidence="2">The sequence shown here is derived from an EMBL/GenBank/DDBJ whole genome shotgun (WGS) entry which is preliminary data.</text>
</comment>
<accession>A0ABT1X318</accession>
<sequence length="269" mass="28997">MLRRRGPARLLARLRIPANALAAVLGAGLGLMGASAPALSQVELACPGLPVRNPMPREAKPENIVEPYWRARTAELTRVAGRGMGWAQTIFLGDSITQFWDPPVWEANFGSRGAANFGVGGDFTQGVLWRLQEGGQWPATLRPKVAVLLIGTNNSTYANPPEDTALGIAEIIRVIRRRSPTTRILLLGVLPRGADPFDPARVLNQRVNSLIAPCADNRSVFFADLGSVLIDSMGRPLPGVFTDGLHLTPDGYARLTTVLEPRVTALLGR</sequence>
<dbReference type="EMBL" id="JANJOU010000007">
    <property type="protein sequence ID" value="MCR0982467.1"/>
    <property type="molecule type" value="Genomic_DNA"/>
</dbReference>
<gene>
    <name evidence="2" type="ORF">NRP21_10435</name>
</gene>